<comment type="subcellular location">
    <subcellularLocation>
        <location evidence="4 14">Cytoplasm</location>
    </subcellularLocation>
</comment>
<evidence type="ECO:0000256" key="13">
    <source>
        <dbReference type="ARBA" id="ARBA00023211"/>
    </source>
</evidence>
<evidence type="ECO:0000256" key="9">
    <source>
        <dbReference type="ARBA" id="ARBA00022722"/>
    </source>
</evidence>
<dbReference type="GO" id="GO:0030145">
    <property type="term" value="F:manganese ion binding"/>
    <property type="evidence" value="ECO:0007669"/>
    <property type="project" value="UniProtKB-UniRule"/>
</dbReference>
<dbReference type="GO" id="GO:0006298">
    <property type="term" value="P:mismatch repair"/>
    <property type="evidence" value="ECO:0007669"/>
    <property type="project" value="TreeGrafter"/>
</dbReference>
<dbReference type="RefSeq" id="WP_093427323.1">
    <property type="nucleotide sequence ID" value="NZ_FOMJ01000001.1"/>
</dbReference>
<feature type="binding site" evidence="14 15">
    <location>
        <position position="16"/>
    </location>
    <ligand>
        <name>a divalent metal cation</name>
        <dbReference type="ChEBI" id="CHEBI:60240"/>
    </ligand>
</feature>
<evidence type="ECO:0000256" key="5">
    <source>
        <dbReference type="ARBA" id="ARBA00007383"/>
    </source>
</evidence>
<dbReference type="EC" id="3.1.26.4" evidence="6 14"/>
<dbReference type="GO" id="GO:0043137">
    <property type="term" value="P:DNA replication, removal of RNA primer"/>
    <property type="evidence" value="ECO:0007669"/>
    <property type="project" value="TreeGrafter"/>
</dbReference>
<comment type="similarity">
    <text evidence="5 14 16">Belongs to the RNase HII family.</text>
</comment>
<feature type="domain" description="RNase H type-2" evidence="17">
    <location>
        <begin position="9"/>
        <end position="197"/>
    </location>
</feature>
<protein>
    <recommendedName>
        <fullName evidence="7 14">Ribonuclease HII</fullName>
        <shortName evidence="14">RNase HII</shortName>
        <ecNumber evidence="6 14">3.1.26.4</ecNumber>
    </recommendedName>
</protein>
<reference evidence="18 19" key="1">
    <citation type="submission" date="2016-10" db="EMBL/GenBank/DDBJ databases">
        <authorList>
            <person name="de Groot N.N."/>
        </authorList>
    </citation>
    <scope>NUCLEOTIDE SEQUENCE [LARGE SCALE GENOMIC DNA]</scope>
    <source>
        <strain evidence="18 19">HL3</strain>
    </source>
</reference>
<dbReference type="STRING" id="1123397.SAMN05660831_00692"/>
<dbReference type="NCBIfam" id="NF000596">
    <property type="entry name" value="PRK00015.1-4"/>
    <property type="match status" value="1"/>
</dbReference>
<evidence type="ECO:0000256" key="7">
    <source>
        <dbReference type="ARBA" id="ARBA00019179"/>
    </source>
</evidence>
<evidence type="ECO:0000313" key="19">
    <source>
        <dbReference type="Proteomes" id="UP000198611"/>
    </source>
</evidence>
<evidence type="ECO:0000256" key="6">
    <source>
        <dbReference type="ARBA" id="ARBA00012180"/>
    </source>
</evidence>
<evidence type="ECO:0000259" key="17">
    <source>
        <dbReference type="PROSITE" id="PS51975"/>
    </source>
</evidence>
<dbReference type="GO" id="GO:0004523">
    <property type="term" value="F:RNA-DNA hybrid ribonuclease activity"/>
    <property type="evidence" value="ECO:0007669"/>
    <property type="project" value="UniProtKB-UniRule"/>
</dbReference>
<evidence type="ECO:0000256" key="12">
    <source>
        <dbReference type="ARBA" id="ARBA00022801"/>
    </source>
</evidence>
<dbReference type="InterPro" id="IPR036397">
    <property type="entry name" value="RNaseH_sf"/>
</dbReference>
<dbReference type="Proteomes" id="UP000198611">
    <property type="component" value="Unassembled WGS sequence"/>
</dbReference>
<dbReference type="SUPFAM" id="SSF53098">
    <property type="entry name" value="Ribonuclease H-like"/>
    <property type="match status" value="1"/>
</dbReference>
<dbReference type="GO" id="GO:0005737">
    <property type="term" value="C:cytoplasm"/>
    <property type="evidence" value="ECO:0007669"/>
    <property type="project" value="UniProtKB-SubCell"/>
</dbReference>
<evidence type="ECO:0000256" key="14">
    <source>
        <dbReference type="HAMAP-Rule" id="MF_00052"/>
    </source>
</evidence>
<proteinExistence type="inferred from homology"/>
<keyword evidence="12 14" id="KW-0378">Hydrolase</keyword>
<dbReference type="InterPro" id="IPR024567">
    <property type="entry name" value="RNase_HII/HIII_dom"/>
</dbReference>
<dbReference type="PANTHER" id="PTHR10954:SF18">
    <property type="entry name" value="RIBONUCLEASE HII"/>
    <property type="match status" value="1"/>
</dbReference>
<dbReference type="GO" id="GO:0003723">
    <property type="term" value="F:RNA binding"/>
    <property type="evidence" value="ECO:0007669"/>
    <property type="project" value="UniProtKB-UniRule"/>
</dbReference>
<evidence type="ECO:0000256" key="8">
    <source>
        <dbReference type="ARBA" id="ARBA00022490"/>
    </source>
</evidence>
<dbReference type="CDD" id="cd07182">
    <property type="entry name" value="RNase_HII_bacteria_HII_like"/>
    <property type="match status" value="1"/>
</dbReference>
<dbReference type="EMBL" id="FOMJ01000001">
    <property type="protein sequence ID" value="SFD06839.1"/>
    <property type="molecule type" value="Genomic_DNA"/>
</dbReference>
<gene>
    <name evidence="14" type="primary">rnhB</name>
    <name evidence="18" type="ORF">SAMN05660831_00692</name>
</gene>
<dbReference type="InterPro" id="IPR001352">
    <property type="entry name" value="RNase_HII/HIII"/>
</dbReference>
<dbReference type="GO" id="GO:0032299">
    <property type="term" value="C:ribonuclease H2 complex"/>
    <property type="evidence" value="ECO:0007669"/>
    <property type="project" value="TreeGrafter"/>
</dbReference>
<keyword evidence="9 14" id="KW-0540">Nuclease</keyword>
<comment type="function">
    <text evidence="3 14 16">Endonuclease that specifically degrades the RNA of RNA-DNA hybrids.</text>
</comment>
<keyword evidence="11 14" id="KW-0255">Endonuclease</keyword>
<evidence type="ECO:0000256" key="15">
    <source>
        <dbReference type="PROSITE-ProRule" id="PRU01319"/>
    </source>
</evidence>
<keyword evidence="10 14" id="KW-0479">Metal-binding</keyword>
<dbReference type="NCBIfam" id="NF000595">
    <property type="entry name" value="PRK00015.1-3"/>
    <property type="match status" value="1"/>
</dbReference>
<comment type="cofactor">
    <cofactor evidence="14 15">
        <name>Mn(2+)</name>
        <dbReference type="ChEBI" id="CHEBI:29035"/>
    </cofactor>
    <cofactor evidence="14 15">
        <name>Mg(2+)</name>
        <dbReference type="ChEBI" id="CHEBI:18420"/>
    </cofactor>
    <text evidence="14 15">Manganese or magnesium. Binds 1 divalent metal ion per monomer in the absence of substrate. May bind a second metal ion after substrate binding.</text>
</comment>
<dbReference type="InterPro" id="IPR012337">
    <property type="entry name" value="RNaseH-like_sf"/>
</dbReference>
<evidence type="ECO:0000313" key="18">
    <source>
        <dbReference type="EMBL" id="SFD06839.1"/>
    </source>
</evidence>
<evidence type="ECO:0000256" key="10">
    <source>
        <dbReference type="ARBA" id="ARBA00022723"/>
    </source>
</evidence>
<evidence type="ECO:0000256" key="2">
    <source>
        <dbReference type="ARBA" id="ARBA00001946"/>
    </source>
</evidence>
<dbReference type="HAMAP" id="MF_00052_B">
    <property type="entry name" value="RNase_HII_B"/>
    <property type="match status" value="1"/>
</dbReference>
<name>A0A1I1PAL7_9GAMM</name>
<evidence type="ECO:0000256" key="1">
    <source>
        <dbReference type="ARBA" id="ARBA00000077"/>
    </source>
</evidence>
<keyword evidence="19" id="KW-1185">Reference proteome</keyword>
<organism evidence="18 19">
    <name type="scientific">Thiohalospira halophila DSM 15071</name>
    <dbReference type="NCBI Taxonomy" id="1123397"/>
    <lineage>
        <taxon>Bacteria</taxon>
        <taxon>Pseudomonadati</taxon>
        <taxon>Pseudomonadota</taxon>
        <taxon>Gammaproteobacteria</taxon>
        <taxon>Thiohalospirales</taxon>
        <taxon>Thiohalospiraceae</taxon>
        <taxon>Thiohalospira</taxon>
    </lineage>
</organism>
<dbReference type="PROSITE" id="PS51975">
    <property type="entry name" value="RNASE_H_2"/>
    <property type="match status" value="1"/>
</dbReference>
<dbReference type="Pfam" id="PF01351">
    <property type="entry name" value="RNase_HII"/>
    <property type="match status" value="1"/>
</dbReference>
<dbReference type="AlphaFoldDB" id="A0A1I1PAL7"/>
<dbReference type="InterPro" id="IPR022898">
    <property type="entry name" value="RNase_HII"/>
</dbReference>
<evidence type="ECO:0000256" key="11">
    <source>
        <dbReference type="ARBA" id="ARBA00022759"/>
    </source>
</evidence>
<evidence type="ECO:0000256" key="16">
    <source>
        <dbReference type="RuleBase" id="RU003515"/>
    </source>
</evidence>
<feature type="binding site" evidence="14 15">
    <location>
        <position position="106"/>
    </location>
    <ligand>
        <name>a divalent metal cation</name>
        <dbReference type="ChEBI" id="CHEBI:60240"/>
    </ligand>
</feature>
<evidence type="ECO:0000256" key="4">
    <source>
        <dbReference type="ARBA" id="ARBA00004496"/>
    </source>
</evidence>
<dbReference type="PANTHER" id="PTHR10954">
    <property type="entry name" value="RIBONUCLEASE H2 SUBUNIT A"/>
    <property type="match status" value="1"/>
</dbReference>
<comment type="catalytic activity">
    <reaction evidence="1 14 15 16">
        <text>Endonucleolytic cleavage to 5'-phosphomonoester.</text>
        <dbReference type="EC" id="3.1.26.4"/>
    </reaction>
</comment>
<feature type="binding site" evidence="14 15">
    <location>
        <position position="15"/>
    </location>
    <ligand>
        <name>a divalent metal cation</name>
        <dbReference type="ChEBI" id="CHEBI:60240"/>
    </ligand>
</feature>
<accession>A0A1I1PAL7</accession>
<comment type="cofactor">
    <cofactor evidence="2">
        <name>Mg(2+)</name>
        <dbReference type="ChEBI" id="CHEBI:18420"/>
    </cofactor>
</comment>
<dbReference type="Gene3D" id="3.30.420.10">
    <property type="entry name" value="Ribonuclease H-like superfamily/Ribonuclease H"/>
    <property type="match status" value="1"/>
</dbReference>
<keyword evidence="13 14" id="KW-0464">Manganese</keyword>
<dbReference type="OrthoDB" id="9803420at2"/>
<evidence type="ECO:0000256" key="3">
    <source>
        <dbReference type="ARBA" id="ARBA00004065"/>
    </source>
</evidence>
<sequence>MNEAADWPRPLAGVDEVGRGPLAGPVVAAAVILDPARPVEGLTDSKRLTARRREALATTIRESTVWALGRAEVEEIDRLNIHGATLLAMERAVAALEQQPAFCAVDGRHLPILPCPGEAVVGGDGSVAAIGAASILAKVARDAEMVAAAVDFPGYGFDGHKGYPSAAHRAALEELGPCPLHRRSFAPVRRLVEGGAA</sequence>
<keyword evidence="8 14" id="KW-0963">Cytoplasm</keyword>